<organism evidence="2 3">
    <name type="scientific">Trichonephila clavipes</name>
    <name type="common">Golden silk orbweaver</name>
    <name type="synonym">Nephila clavipes</name>
    <dbReference type="NCBI Taxonomy" id="2585209"/>
    <lineage>
        <taxon>Eukaryota</taxon>
        <taxon>Metazoa</taxon>
        <taxon>Ecdysozoa</taxon>
        <taxon>Arthropoda</taxon>
        <taxon>Chelicerata</taxon>
        <taxon>Arachnida</taxon>
        <taxon>Araneae</taxon>
        <taxon>Araneomorphae</taxon>
        <taxon>Entelegynae</taxon>
        <taxon>Araneoidea</taxon>
        <taxon>Nephilidae</taxon>
        <taxon>Trichonephila</taxon>
    </lineage>
</organism>
<evidence type="ECO:0000313" key="3">
    <source>
        <dbReference type="Proteomes" id="UP000887159"/>
    </source>
</evidence>
<reference evidence="2" key="1">
    <citation type="submission" date="2020-08" db="EMBL/GenBank/DDBJ databases">
        <title>Multicomponent nature underlies the extraordinary mechanical properties of spider dragline silk.</title>
        <authorList>
            <person name="Kono N."/>
            <person name="Nakamura H."/>
            <person name="Mori M."/>
            <person name="Yoshida Y."/>
            <person name="Ohtoshi R."/>
            <person name="Malay A.D."/>
            <person name="Moran D.A.P."/>
            <person name="Tomita M."/>
            <person name="Numata K."/>
            <person name="Arakawa K."/>
        </authorList>
    </citation>
    <scope>NUCLEOTIDE SEQUENCE</scope>
</reference>
<dbReference type="Proteomes" id="UP000887159">
    <property type="component" value="Unassembled WGS sequence"/>
</dbReference>
<proteinExistence type="predicted"/>
<dbReference type="AlphaFoldDB" id="A0A8X6VFW3"/>
<protein>
    <submittedName>
        <fullName evidence="2">Uncharacterized protein</fullName>
    </submittedName>
</protein>
<gene>
    <name evidence="2" type="ORF">TNCV_4416201</name>
</gene>
<keyword evidence="3" id="KW-1185">Reference proteome</keyword>
<feature type="region of interest" description="Disordered" evidence="1">
    <location>
        <begin position="1"/>
        <end position="22"/>
    </location>
</feature>
<dbReference type="EMBL" id="BMAU01021244">
    <property type="protein sequence ID" value="GFY04535.1"/>
    <property type="molecule type" value="Genomic_DNA"/>
</dbReference>
<evidence type="ECO:0000256" key="1">
    <source>
        <dbReference type="SAM" id="MobiDB-lite"/>
    </source>
</evidence>
<evidence type="ECO:0000313" key="2">
    <source>
        <dbReference type="EMBL" id="GFY04535.1"/>
    </source>
</evidence>
<comment type="caution">
    <text evidence="2">The sequence shown here is derived from an EMBL/GenBank/DDBJ whole genome shotgun (WGS) entry which is preliminary data.</text>
</comment>
<name>A0A8X6VFW3_TRICX</name>
<accession>A0A8X6VFW3</accession>
<sequence length="84" mass="9575">MQSGFKIPTDGNERNSTQNRRLTNHLVPLCKLSPRERMNIDVAPFSYSGAFDDRPPILSLGQLTRNTPELAQHTNGRTFEIRHI</sequence>